<evidence type="ECO:0000313" key="1">
    <source>
        <dbReference type="EMBL" id="EIM75246.1"/>
    </source>
</evidence>
<reference evidence="1 2" key="1">
    <citation type="submission" date="2012-05" db="EMBL/GenBank/DDBJ databases">
        <title>Genome sequence of Nitritalea halalkaliphila LW7.</title>
        <authorList>
            <person name="Jangir P.K."/>
            <person name="Singh A."/>
            <person name="Shivaji S."/>
            <person name="Sharma R."/>
        </authorList>
    </citation>
    <scope>NUCLEOTIDE SEQUENCE [LARGE SCALE GENOMIC DNA]</scope>
    <source>
        <strain evidence="1 2">LW7</strain>
    </source>
</reference>
<gene>
    <name evidence="1" type="ORF">A3SI_14019</name>
</gene>
<proteinExistence type="predicted"/>
<keyword evidence="2" id="KW-1185">Reference proteome</keyword>
<sequence>MHRIPTPLLPCHWHWIASSTLELLEKGALAQAQLLAIFEKAPLPIKEGGYLLLLHRLEKGQYLERRPAAVVSATLSAKEREEFPAETRYFISEKGKNALKRVTLQRQLLQAFLQPYLSSDQP</sequence>
<protein>
    <submittedName>
        <fullName evidence="1">Uncharacterized protein</fullName>
    </submittedName>
</protein>
<organism evidence="1 2">
    <name type="scientific">Nitritalea halalkaliphila LW7</name>
    <dbReference type="NCBI Taxonomy" id="1189621"/>
    <lineage>
        <taxon>Bacteria</taxon>
        <taxon>Pseudomonadati</taxon>
        <taxon>Bacteroidota</taxon>
        <taxon>Cytophagia</taxon>
        <taxon>Cytophagales</taxon>
        <taxon>Cyclobacteriaceae</taxon>
        <taxon>Nitritalea</taxon>
    </lineage>
</organism>
<dbReference type="Proteomes" id="UP000005551">
    <property type="component" value="Unassembled WGS sequence"/>
</dbReference>
<comment type="caution">
    <text evidence="1">The sequence shown here is derived from an EMBL/GenBank/DDBJ whole genome shotgun (WGS) entry which is preliminary data.</text>
</comment>
<dbReference type="AlphaFoldDB" id="I5C094"/>
<evidence type="ECO:0000313" key="2">
    <source>
        <dbReference type="Proteomes" id="UP000005551"/>
    </source>
</evidence>
<accession>I5C094</accession>
<name>I5C094_9BACT</name>
<dbReference type="RefSeq" id="WP_009055996.1">
    <property type="nucleotide sequence ID" value="NZ_AJYA01000031.1"/>
</dbReference>
<dbReference type="EMBL" id="AJYA01000031">
    <property type="protein sequence ID" value="EIM75246.1"/>
    <property type="molecule type" value="Genomic_DNA"/>
</dbReference>